<accession>A0A0C2VFQ4</accession>
<organism evidence="1 2">
    <name type="scientific">Jeotgalibacillus campisalis</name>
    <dbReference type="NCBI Taxonomy" id="220754"/>
    <lineage>
        <taxon>Bacteria</taxon>
        <taxon>Bacillati</taxon>
        <taxon>Bacillota</taxon>
        <taxon>Bacilli</taxon>
        <taxon>Bacillales</taxon>
        <taxon>Caryophanaceae</taxon>
        <taxon>Jeotgalibacillus</taxon>
    </lineage>
</organism>
<dbReference type="RefSeq" id="WP_041057492.1">
    <property type="nucleotide sequence ID" value="NZ_JXRR01000014.1"/>
</dbReference>
<evidence type="ECO:0000313" key="1">
    <source>
        <dbReference type="EMBL" id="KIL47722.1"/>
    </source>
</evidence>
<dbReference type="EMBL" id="JXRR01000014">
    <property type="protein sequence ID" value="KIL47722.1"/>
    <property type="molecule type" value="Genomic_DNA"/>
</dbReference>
<proteinExistence type="predicted"/>
<sequence length="126" mass="13861">MESIRFNSIPLPPITVKNKTQASAKNKSFSDELNGAIARTNNLKISKHANDRLSEREITITDSQWKKVEAKVNEAKTKGIKDSLVLLDQAALIVSVKNGTVITAMGTKDIKDHIFTDIDGTIILND</sequence>
<dbReference type="NCBIfam" id="TIGR02530">
    <property type="entry name" value="flg_new"/>
    <property type="match status" value="1"/>
</dbReference>
<protein>
    <submittedName>
        <fullName evidence="1">Flagellar protein</fullName>
    </submittedName>
</protein>
<dbReference type="Proteomes" id="UP000031972">
    <property type="component" value="Unassembled WGS sequence"/>
</dbReference>
<gene>
    <name evidence="1" type="ORF">KR50_18890</name>
</gene>
<dbReference type="Pfam" id="PF12611">
    <property type="entry name" value="Flagellar_put"/>
    <property type="match status" value="1"/>
</dbReference>
<keyword evidence="1" id="KW-0969">Cilium</keyword>
<name>A0A0C2VFQ4_9BACL</name>
<reference evidence="1 2" key="1">
    <citation type="submission" date="2015-01" db="EMBL/GenBank/DDBJ databases">
        <title>Jeotgalibacillus campisalis genome sequencing.</title>
        <authorList>
            <person name="Goh K.M."/>
            <person name="Chan K.-G."/>
            <person name="Yaakop A.S."/>
            <person name="Ee R."/>
            <person name="Gan H.M."/>
            <person name="Chan C.S."/>
        </authorList>
    </citation>
    <scope>NUCLEOTIDE SEQUENCE [LARGE SCALE GENOMIC DNA]</scope>
    <source>
        <strain evidence="1 2">SF-57</strain>
    </source>
</reference>
<keyword evidence="1" id="KW-0966">Cell projection</keyword>
<keyword evidence="1" id="KW-0282">Flagellum</keyword>
<dbReference type="InterPro" id="IPR013367">
    <property type="entry name" value="Flagellar_put"/>
</dbReference>
<comment type="caution">
    <text evidence="1">The sequence shown here is derived from an EMBL/GenBank/DDBJ whole genome shotgun (WGS) entry which is preliminary data.</text>
</comment>
<dbReference type="PATRIC" id="fig|220754.4.peg.1908"/>
<evidence type="ECO:0000313" key="2">
    <source>
        <dbReference type="Proteomes" id="UP000031972"/>
    </source>
</evidence>
<keyword evidence="2" id="KW-1185">Reference proteome</keyword>
<dbReference type="OrthoDB" id="165650at2"/>
<dbReference type="AlphaFoldDB" id="A0A0C2VFQ4"/>